<evidence type="ECO:0000256" key="4">
    <source>
        <dbReference type="SAM" id="MobiDB-lite"/>
    </source>
</evidence>
<reference evidence="7" key="1">
    <citation type="submission" date="2025-08" db="UniProtKB">
        <authorList>
            <consortium name="RefSeq"/>
        </authorList>
    </citation>
    <scope>IDENTIFICATION</scope>
</reference>
<comment type="catalytic activity">
    <reaction evidence="1">
        <text>S-ubiquitinyl-[E2 ubiquitin-conjugating enzyme]-L-cysteine + [acceptor protein]-L-lysine = [E2 ubiquitin-conjugating enzyme]-L-cysteine + N(6)-ubiquitinyl-[acceptor protein]-L-lysine.</text>
        <dbReference type="EC" id="2.3.2.27"/>
    </reaction>
</comment>
<name>A0ABM1AS34_MICOH</name>
<organism evidence="6 7">
    <name type="scientific">Microtus ochrogaster</name>
    <name type="common">Prairie vole</name>
    <dbReference type="NCBI Taxonomy" id="79684"/>
    <lineage>
        <taxon>Eukaryota</taxon>
        <taxon>Metazoa</taxon>
        <taxon>Chordata</taxon>
        <taxon>Craniata</taxon>
        <taxon>Vertebrata</taxon>
        <taxon>Euteleostomi</taxon>
        <taxon>Mammalia</taxon>
        <taxon>Eutheria</taxon>
        <taxon>Euarchontoglires</taxon>
        <taxon>Glires</taxon>
        <taxon>Rodentia</taxon>
        <taxon>Myomorpha</taxon>
        <taxon>Muroidea</taxon>
        <taxon>Cricetidae</taxon>
        <taxon>Arvicolinae</taxon>
        <taxon>Microtus</taxon>
    </lineage>
</organism>
<keyword evidence="6" id="KW-1185">Reference proteome</keyword>
<evidence type="ECO:0000256" key="2">
    <source>
        <dbReference type="ARBA" id="ARBA00012483"/>
    </source>
</evidence>
<dbReference type="EC" id="2.3.2.27" evidence="2"/>
<dbReference type="GeneID" id="101985272"/>
<accession>A0ABM1AS34</accession>
<evidence type="ECO:0000313" key="7">
    <source>
        <dbReference type="RefSeq" id="XP_013207254.1"/>
    </source>
</evidence>
<keyword evidence="3" id="KW-0808">Transferase</keyword>
<feature type="domain" description="Topors PWI-like" evidence="5">
    <location>
        <begin position="185"/>
        <end position="257"/>
    </location>
</feature>
<feature type="compositionally biased region" description="Polar residues" evidence="4">
    <location>
        <begin position="97"/>
        <end position="109"/>
    </location>
</feature>
<dbReference type="PANTHER" id="PTHR46077">
    <property type="entry name" value="E3 UBIQUITIN-PROTEIN LIGASE TOPORS"/>
    <property type="match status" value="1"/>
</dbReference>
<dbReference type="PANTHER" id="PTHR46077:SF3">
    <property type="entry name" value="TOPOISOMERASE I BINDING, ARGININE_SERINE-RICH LIKE"/>
    <property type="match status" value="1"/>
</dbReference>
<dbReference type="RefSeq" id="XP_013207254.1">
    <property type="nucleotide sequence ID" value="XM_013351800.1"/>
</dbReference>
<evidence type="ECO:0000259" key="5">
    <source>
        <dbReference type="Pfam" id="PF26084"/>
    </source>
</evidence>
<feature type="region of interest" description="Disordered" evidence="4">
    <location>
        <begin position="475"/>
        <end position="560"/>
    </location>
</feature>
<proteinExistence type="predicted"/>
<feature type="region of interest" description="Disordered" evidence="4">
    <location>
        <begin position="73"/>
        <end position="119"/>
    </location>
</feature>
<sequence>MFLSQHSVQEIESVQPMAIELSSNCECPNCLGCSQSESDWNSLLGKREDVASLSRPSKKSSLSPIMKRFLSQSSSNSLKKDNKEDPVFLPSEEESSMGFSQRQNLSETPKNTKRKIKPSRELTLQGVLKKLGDRGKFQSYSRSLGHSKDHVIVMFRRALYYSGIWVKHVQGSKLENHFSATYFKRNPSSLHRLIPWLKRELTAVYGDYGYTVKNILAAILHHMTKFDLESESFAHLLEPYLLQHTCHFLHEFISFVHSSYDVETYDRSAVYQCPLSAWVKSKSFISAPVLSLPDDLSLVISQQGAKQSKNTQVQCNKTVKRPLSDLKQFPSGSFSVQSPTTSTTHQKTASKVHTWTKDEGELDDFKDVVCTTNLLLDWDNLRESVPGTDVQEKKTESPKLLPDHVEDLQKSGIASHAWRAPVDSNRVPPRKYNLKETDVLSPGQQVHYQKKEIEKKKKKLEGPSSKAFQRLSRERTQINSKSRESDLSMNCVSGNVPFPTRNGKMPVSFTKKKRKCSQSSQSIEVGSHHSTRTQILSSSRTPISKSRCAGPRKQSISRDQSNLFLRGSYKSKCFTQNTHGESSKGNLHGCESACRIVSLTPVHQGKVCLPAGRRQSFTSLGNCDSQTRRECGSLTGLQTETYVSPSHQQKKEKNLLGKTRKVGTLGLLKSKC</sequence>
<gene>
    <name evidence="7" type="primary">LOC101985272</name>
</gene>
<feature type="compositionally biased region" description="Basic and acidic residues" evidence="4">
    <location>
        <begin position="475"/>
        <end position="486"/>
    </location>
</feature>
<dbReference type="InterPro" id="IPR058745">
    <property type="entry name" value="PWI_Topors"/>
</dbReference>
<dbReference type="Proteomes" id="UP000694915">
    <property type="component" value="Linkage group LG5"/>
</dbReference>
<dbReference type="Pfam" id="PF26084">
    <property type="entry name" value="PWI_Topors"/>
    <property type="match status" value="1"/>
</dbReference>
<evidence type="ECO:0000256" key="3">
    <source>
        <dbReference type="ARBA" id="ARBA00022679"/>
    </source>
</evidence>
<feature type="compositionally biased region" description="Polar residues" evidence="4">
    <location>
        <begin position="532"/>
        <end position="544"/>
    </location>
</feature>
<evidence type="ECO:0000256" key="1">
    <source>
        <dbReference type="ARBA" id="ARBA00000900"/>
    </source>
</evidence>
<evidence type="ECO:0000313" key="6">
    <source>
        <dbReference type="Proteomes" id="UP000694915"/>
    </source>
</evidence>
<protein>
    <recommendedName>
        <fullName evidence="2">RING-type E3 ubiquitin transferase</fullName>
        <ecNumber evidence="2">2.3.2.27</ecNumber>
    </recommendedName>
</protein>